<feature type="signal peptide" evidence="1">
    <location>
        <begin position="1"/>
        <end position="26"/>
    </location>
</feature>
<feature type="chain" id="PRO_5047489291" evidence="1">
    <location>
        <begin position="27"/>
        <end position="108"/>
    </location>
</feature>
<dbReference type="EMBL" id="JAKVTW010000013">
    <property type="protein sequence ID" value="MCH4812879.1"/>
    <property type="molecule type" value="Genomic_DNA"/>
</dbReference>
<evidence type="ECO:0000313" key="2">
    <source>
        <dbReference type="EMBL" id="MCH4812879.1"/>
    </source>
</evidence>
<keyword evidence="1" id="KW-0732">Signal</keyword>
<proteinExistence type="predicted"/>
<sequence>MKNKMMKTAGLLLASTTMLMANGVVANEGGNTSFTYNADSGGPFKVTKTVYIAVDEPESFYCTIDFAMKKKGYKIYKYKQGHDTVYINEDGTIKSFTGYSVTPQDCGQ</sequence>
<evidence type="ECO:0000313" key="3">
    <source>
        <dbReference type="Proteomes" id="UP001320609"/>
    </source>
</evidence>
<dbReference type="Proteomes" id="UP001320609">
    <property type="component" value="Unassembled WGS sequence"/>
</dbReference>
<comment type="caution">
    <text evidence="2">The sequence shown here is derived from an EMBL/GenBank/DDBJ whole genome shotgun (WGS) entry which is preliminary data.</text>
</comment>
<accession>A0ABS9S9V9</accession>
<keyword evidence="3" id="KW-1185">Reference proteome</keyword>
<reference evidence="2 3" key="1">
    <citation type="submission" date="2022-03" db="EMBL/GenBank/DDBJ databases">
        <title>Genomic signatures underlying metal tolerance in selected Arctic bacterial isolates.</title>
        <authorList>
            <person name="Thomas F.A."/>
            <person name="Venkatachalam S."/>
            <person name="Krishnan K.P."/>
        </authorList>
    </citation>
    <scope>NUCLEOTIDE SEQUENCE [LARGE SCALE GENOMIC DNA]</scope>
    <source>
        <strain evidence="2 3">HM116</strain>
    </source>
</reference>
<protein>
    <submittedName>
        <fullName evidence="2">Uncharacterized protein</fullName>
    </submittedName>
</protein>
<organism evidence="2 3">
    <name type="scientific">Vreelandella neptunia</name>
    <dbReference type="NCBI Taxonomy" id="115551"/>
    <lineage>
        <taxon>Bacteria</taxon>
        <taxon>Pseudomonadati</taxon>
        <taxon>Pseudomonadota</taxon>
        <taxon>Gammaproteobacteria</taxon>
        <taxon>Oceanospirillales</taxon>
        <taxon>Halomonadaceae</taxon>
        <taxon>Vreelandella</taxon>
    </lineage>
</organism>
<evidence type="ECO:0000256" key="1">
    <source>
        <dbReference type="SAM" id="SignalP"/>
    </source>
</evidence>
<dbReference type="RefSeq" id="WP_240719173.1">
    <property type="nucleotide sequence ID" value="NZ_JAKVTW010000013.1"/>
</dbReference>
<gene>
    <name evidence="2" type="ORF">MLE19_16205</name>
</gene>
<name>A0ABS9S9V9_9GAMM</name>